<evidence type="ECO:0000313" key="2">
    <source>
        <dbReference type="EMBL" id="PTQ76755.1"/>
    </source>
</evidence>
<feature type="domain" description="Integrase catalytic" evidence="1">
    <location>
        <begin position="57"/>
        <end position="209"/>
    </location>
</feature>
<dbReference type="PANTHER" id="PTHR10948:SF23">
    <property type="entry name" value="TRANSPOSASE INSI FOR INSERTION SEQUENCE ELEMENT IS30A-RELATED"/>
    <property type="match status" value="1"/>
</dbReference>
<dbReference type="GO" id="GO:0032196">
    <property type="term" value="P:transposition"/>
    <property type="evidence" value="ECO:0007669"/>
    <property type="project" value="TreeGrafter"/>
</dbReference>
<dbReference type="AlphaFoldDB" id="A0A2T5HYT4"/>
<dbReference type="InterPro" id="IPR036397">
    <property type="entry name" value="RNaseH_sf"/>
</dbReference>
<dbReference type="PROSITE" id="PS50994">
    <property type="entry name" value="INTEGRASE"/>
    <property type="match status" value="1"/>
</dbReference>
<comment type="caution">
    <text evidence="2">The sequence shown here is derived from an EMBL/GenBank/DDBJ whole genome shotgun (WGS) entry which is preliminary data.</text>
</comment>
<dbReference type="RefSeq" id="WP_107788057.1">
    <property type="nucleotide sequence ID" value="NZ_QAOL01000085.1"/>
</dbReference>
<evidence type="ECO:0000313" key="3">
    <source>
        <dbReference type="Proteomes" id="UP000244110"/>
    </source>
</evidence>
<dbReference type="GO" id="GO:0005829">
    <property type="term" value="C:cytosol"/>
    <property type="evidence" value="ECO:0007669"/>
    <property type="project" value="TreeGrafter"/>
</dbReference>
<dbReference type="Pfam" id="PF00665">
    <property type="entry name" value="rve"/>
    <property type="match status" value="1"/>
</dbReference>
<dbReference type="Gene3D" id="3.30.420.10">
    <property type="entry name" value="Ribonuclease H-like superfamily/Ribonuclease H"/>
    <property type="match status" value="1"/>
</dbReference>
<dbReference type="PANTHER" id="PTHR10948">
    <property type="entry name" value="TRANSPOSASE"/>
    <property type="match status" value="1"/>
</dbReference>
<accession>A0A2T5HYT4</accession>
<dbReference type="InterPro" id="IPR012337">
    <property type="entry name" value="RNaseH-like_sf"/>
</dbReference>
<dbReference type="InterPro" id="IPR051917">
    <property type="entry name" value="Transposase-Integrase"/>
</dbReference>
<reference evidence="2 3" key="1">
    <citation type="submission" date="2018-04" db="EMBL/GenBank/DDBJ databases">
        <title>Active sludge and wastewater microbial communities from Klosterneuburg, Austria.</title>
        <authorList>
            <person name="Wagner M."/>
        </authorList>
    </citation>
    <scope>NUCLEOTIDE SEQUENCE [LARGE SCALE GENOMIC DNA]</scope>
    <source>
        <strain evidence="2 3">Nm4</strain>
    </source>
</reference>
<dbReference type="GO" id="GO:0003676">
    <property type="term" value="F:nucleic acid binding"/>
    <property type="evidence" value="ECO:0007669"/>
    <property type="project" value="InterPro"/>
</dbReference>
<dbReference type="GO" id="GO:0004803">
    <property type="term" value="F:transposase activity"/>
    <property type="evidence" value="ECO:0007669"/>
    <property type="project" value="TreeGrafter"/>
</dbReference>
<organism evidence="2 3">
    <name type="scientific">Nitrosomonas ureae</name>
    <dbReference type="NCBI Taxonomy" id="44577"/>
    <lineage>
        <taxon>Bacteria</taxon>
        <taxon>Pseudomonadati</taxon>
        <taxon>Pseudomonadota</taxon>
        <taxon>Betaproteobacteria</taxon>
        <taxon>Nitrosomonadales</taxon>
        <taxon>Nitrosomonadaceae</taxon>
        <taxon>Nitrosomonas</taxon>
    </lineage>
</organism>
<dbReference type="Proteomes" id="UP000244110">
    <property type="component" value="Unassembled WGS sequence"/>
</dbReference>
<dbReference type="InterPro" id="IPR053392">
    <property type="entry name" value="Transposase_IS30-like"/>
</dbReference>
<proteinExistence type="predicted"/>
<dbReference type="InterPro" id="IPR001584">
    <property type="entry name" value="Integrase_cat-core"/>
</dbReference>
<dbReference type="SUPFAM" id="SSF53098">
    <property type="entry name" value="Ribonuclease H-like"/>
    <property type="match status" value="1"/>
</dbReference>
<name>A0A2T5HYT4_9PROT</name>
<evidence type="ECO:0000259" key="1">
    <source>
        <dbReference type="PROSITE" id="PS50994"/>
    </source>
</evidence>
<gene>
    <name evidence="2" type="ORF">C8R28_10853</name>
</gene>
<feature type="non-terminal residue" evidence="2">
    <location>
        <position position="1"/>
    </location>
</feature>
<dbReference type="NCBIfam" id="NF033563">
    <property type="entry name" value="transpos_IS30"/>
    <property type="match status" value="1"/>
</dbReference>
<dbReference type="EMBL" id="QAOL01000085">
    <property type="protein sequence ID" value="PTQ76755.1"/>
    <property type="molecule type" value="Genomic_DNA"/>
</dbReference>
<sequence length="210" mass="24306">YKTLFIQSRGALKKELLRQLRTQRVMRQSKHFNTKGNARGANIDAVSIHDWPQEMNDRIIPGHWEGDLICGTQKSYIATLVERSCRYTLLVKLTGNDTHAVVSAITQKVIELPQQLKKTLTWDRGMELAQHKLFTIDTDIKVYFCDPKSPWQKGTNENTNKLLRQYMPKKTDLSVYSQEQLDMMAEELNDRPRKTLNFLSPSQKISAVLQ</sequence>
<dbReference type="GO" id="GO:0015074">
    <property type="term" value="P:DNA integration"/>
    <property type="evidence" value="ECO:0007669"/>
    <property type="project" value="InterPro"/>
</dbReference>
<protein>
    <submittedName>
        <fullName evidence="2">Integrase-like protein</fullName>
    </submittedName>
</protein>